<dbReference type="Proteomes" id="UP000524450">
    <property type="component" value="Unassembled WGS sequence"/>
</dbReference>
<dbReference type="AlphaFoldDB" id="A0A840FSY3"/>
<proteinExistence type="predicted"/>
<dbReference type="RefSeq" id="WP_184642011.1">
    <property type="nucleotide sequence ID" value="NZ_JACIFZ010000010.1"/>
</dbReference>
<organism evidence="1 2">
    <name type="scientific">Variovorax guangxiensis</name>
    <dbReference type="NCBI Taxonomy" id="1775474"/>
    <lineage>
        <taxon>Bacteria</taxon>
        <taxon>Pseudomonadati</taxon>
        <taxon>Pseudomonadota</taxon>
        <taxon>Betaproteobacteria</taxon>
        <taxon>Burkholderiales</taxon>
        <taxon>Comamonadaceae</taxon>
        <taxon>Variovorax</taxon>
    </lineage>
</organism>
<evidence type="ECO:0000313" key="1">
    <source>
        <dbReference type="EMBL" id="MBB4225193.1"/>
    </source>
</evidence>
<sequence>MAHSPLLLYYDMSAKLSDHLRATSAYPLKFVLSPQLHKDYLRDVALFSDSRRKKMDPASHMGVPVEISDDSRSFMVALDGTEVCLL</sequence>
<name>A0A840FSY3_9BURK</name>
<dbReference type="EMBL" id="JACIFZ010000010">
    <property type="protein sequence ID" value="MBB4225193.1"/>
    <property type="molecule type" value="Genomic_DNA"/>
</dbReference>
<protein>
    <submittedName>
        <fullName evidence="1">Uncharacterized protein</fullName>
    </submittedName>
</protein>
<gene>
    <name evidence="1" type="ORF">GGD71_006002</name>
</gene>
<comment type="caution">
    <text evidence="1">The sequence shown here is derived from an EMBL/GenBank/DDBJ whole genome shotgun (WGS) entry which is preliminary data.</text>
</comment>
<reference evidence="1 2" key="1">
    <citation type="submission" date="2020-08" db="EMBL/GenBank/DDBJ databases">
        <title>Genomic Encyclopedia of Type Strains, Phase IV (KMG-V): Genome sequencing to study the core and pangenomes of soil and plant-associated prokaryotes.</title>
        <authorList>
            <person name="Whitman W."/>
        </authorList>
    </citation>
    <scope>NUCLEOTIDE SEQUENCE [LARGE SCALE GENOMIC DNA]</scope>
    <source>
        <strain evidence="1 2">34/80</strain>
    </source>
</reference>
<accession>A0A840FSY3</accession>
<evidence type="ECO:0000313" key="2">
    <source>
        <dbReference type="Proteomes" id="UP000524450"/>
    </source>
</evidence>